<proteinExistence type="predicted"/>
<evidence type="ECO:0000313" key="3">
    <source>
        <dbReference type="Proteomes" id="UP000007993"/>
    </source>
</evidence>
<feature type="region of interest" description="Disordered" evidence="1">
    <location>
        <begin position="1"/>
        <end position="31"/>
    </location>
</feature>
<dbReference type="PATRIC" id="fig|993517.3.peg.5733"/>
<protein>
    <submittedName>
        <fullName evidence="2">Uncharacterized protein</fullName>
    </submittedName>
</protein>
<dbReference type="Proteomes" id="UP000007993">
    <property type="component" value="Unassembled WGS sequence"/>
</dbReference>
<evidence type="ECO:0000313" key="2">
    <source>
        <dbReference type="EMBL" id="EKJ99410.1"/>
    </source>
</evidence>
<reference evidence="2 3" key="1">
    <citation type="journal article" date="2013" name="Mar. Genomics">
        <title>Expression of sulfatases in Rhodopirellula baltica and the diversity of sulfatases in the genus Rhodopirellula.</title>
        <authorList>
            <person name="Wegner C.E."/>
            <person name="Richter-Heitmann T."/>
            <person name="Klindworth A."/>
            <person name="Klockow C."/>
            <person name="Richter M."/>
            <person name="Achstetter T."/>
            <person name="Glockner F.O."/>
            <person name="Harder J."/>
        </authorList>
    </citation>
    <scope>NUCLEOTIDE SEQUENCE [LARGE SCALE GENOMIC DNA]</scope>
    <source>
        <strain evidence="2 3">SH28</strain>
    </source>
</reference>
<organism evidence="2 3">
    <name type="scientific">Rhodopirellula baltica SH28</name>
    <dbReference type="NCBI Taxonomy" id="993517"/>
    <lineage>
        <taxon>Bacteria</taxon>
        <taxon>Pseudomonadati</taxon>
        <taxon>Planctomycetota</taxon>
        <taxon>Planctomycetia</taxon>
        <taxon>Pirellulales</taxon>
        <taxon>Pirellulaceae</taxon>
        <taxon>Rhodopirellula</taxon>
    </lineage>
</organism>
<dbReference type="AlphaFoldDB" id="K5E0Y2"/>
<comment type="caution">
    <text evidence="2">The sequence shown here is derived from an EMBL/GenBank/DDBJ whole genome shotgun (WGS) entry which is preliminary data.</text>
</comment>
<name>K5E0Y2_RHOBT</name>
<dbReference type="EMBL" id="AMCW01000146">
    <property type="protein sequence ID" value="EKJ99410.1"/>
    <property type="molecule type" value="Genomic_DNA"/>
</dbReference>
<accession>K5E0Y2</accession>
<gene>
    <name evidence="2" type="ORF">RBSH_05294</name>
</gene>
<sequence length="52" mass="5795">MVKGGRLANGQSHRSQGHRPWDSNQNRPFWPTAKFNQSAEVNLAFGQSVQTA</sequence>
<evidence type="ECO:0000256" key="1">
    <source>
        <dbReference type="SAM" id="MobiDB-lite"/>
    </source>
</evidence>